<evidence type="ECO:0000313" key="2">
    <source>
        <dbReference type="EMBL" id="GBO35427.1"/>
    </source>
</evidence>
<sequence>MPFRSVQMSNKSPEETPRSRNFYIKEMFQLLRQTCKKPASTADRRGHPISNPQSSGFETPIKISLVKTSIPTRLETRAVFKLCRSSQLERVHNLSKSNESTKSDYPESASKKSRNTTAPKIAGPRQCESTQSDYPESASKKSRNTTTPKLRAPGSCLYQFENPVLLETKIDLDCANSVYFFFKRIPL</sequence>
<dbReference type="EMBL" id="BGPR01059399">
    <property type="protein sequence ID" value="GBO35427.1"/>
    <property type="molecule type" value="Genomic_DNA"/>
</dbReference>
<comment type="caution">
    <text evidence="2">The sequence shown here is derived from an EMBL/GenBank/DDBJ whole genome shotgun (WGS) entry which is preliminary data.</text>
</comment>
<proteinExistence type="predicted"/>
<feature type="region of interest" description="Disordered" evidence="1">
    <location>
        <begin position="36"/>
        <end position="57"/>
    </location>
</feature>
<dbReference type="Proteomes" id="UP000499080">
    <property type="component" value="Unassembled WGS sequence"/>
</dbReference>
<feature type="region of interest" description="Disordered" evidence="1">
    <location>
        <begin position="92"/>
        <end position="148"/>
    </location>
</feature>
<evidence type="ECO:0000256" key="1">
    <source>
        <dbReference type="SAM" id="MobiDB-lite"/>
    </source>
</evidence>
<gene>
    <name evidence="2" type="ORF">AVEN_47829_1</name>
</gene>
<dbReference type="AlphaFoldDB" id="A0A4Y2WHF3"/>
<keyword evidence="3" id="KW-1185">Reference proteome</keyword>
<organism evidence="2 3">
    <name type="scientific">Araneus ventricosus</name>
    <name type="common">Orbweaver spider</name>
    <name type="synonym">Epeira ventricosa</name>
    <dbReference type="NCBI Taxonomy" id="182803"/>
    <lineage>
        <taxon>Eukaryota</taxon>
        <taxon>Metazoa</taxon>
        <taxon>Ecdysozoa</taxon>
        <taxon>Arthropoda</taxon>
        <taxon>Chelicerata</taxon>
        <taxon>Arachnida</taxon>
        <taxon>Araneae</taxon>
        <taxon>Araneomorphae</taxon>
        <taxon>Entelegynae</taxon>
        <taxon>Araneoidea</taxon>
        <taxon>Araneidae</taxon>
        <taxon>Araneus</taxon>
    </lineage>
</organism>
<reference evidence="2 3" key="1">
    <citation type="journal article" date="2019" name="Sci. Rep.">
        <title>Orb-weaving spider Araneus ventricosus genome elucidates the spidroin gene catalogue.</title>
        <authorList>
            <person name="Kono N."/>
            <person name="Nakamura H."/>
            <person name="Ohtoshi R."/>
            <person name="Moran D.A.P."/>
            <person name="Shinohara A."/>
            <person name="Yoshida Y."/>
            <person name="Fujiwara M."/>
            <person name="Mori M."/>
            <person name="Tomita M."/>
            <person name="Arakawa K."/>
        </authorList>
    </citation>
    <scope>NUCLEOTIDE SEQUENCE [LARGE SCALE GENOMIC DNA]</scope>
</reference>
<feature type="region of interest" description="Disordered" evidence="1">
    <location>
        <begin position="1"/>
        <end position="20"/>
    </location>
</feature>
<evidence type="ECO:0000313" key="3">
    <source>
        <dbReference type="Proteomes" id="UP000499080"/>
    </source>
</evidence>
<protein>
    <submittedName>
        <fullName evidence="2">Uncharacterized protein</fullName>
    </submittedName>
</protein>
<accession>A0A4Y2WHF3</accession>
<name>A0A4Y2WHF3_ARAVE</name>
<feature type="compositionally biased region" description="Polar residues" evidence="1">
    <location>
        <begin position="1"/>
        <end position="11"/>
    </location>
</feature>